<dbReference type="AlphaFoldDB" id="A0AAU8FU76"/>
<dbReference type="GO" id="GO:0016787">
    <property type="term" value="F:hydrolase activity"/>
    <property type="evidence" value="ECO:0007669"/>
    <property type="project" value="UniProtKB-KW"/>
</dbReference>
<comment type="similarity">
    <text evidence="1">Belongs to the isochorismatase family.</text>
</comment>
<organism evidence="3">
    <name type="scientific">Dyadobacter sp. 676</name>
    <dbReference type="NCBI Taxonomy" id="3088362"/>
    <lineage>
        <taxon>Bacteria</taxon>
        <taxon>Pseudomonadati</taxon>
        <taxon>Bacteroidota</taxon>
        <taxon>Cytophagia</taxon>
        <taxon>Cytophagales</taxon>
        <taxon>Spirosomataceae</taxon>
        <taxon>Dyadobacter</taxon>
    </lineage>
</organism>
<evidence type="ECO:0000256" key="2">
    <source>
        <dbReference type="ARBA" id="ARBA00022801"/>
    </source>
</evidence>
<dbReference type="RefSeq" id="WP_353722630.1">
    <property type="nucleotide sequence ID" value="NZ_CP159289.1"/>
</dbReference>
<dbReference type="Gene3D" id="3.40.50.850">
    <property type="entry name" value="Isochorismatase-like"/>
    <property type="match status" value="1"/>
</dbReference>
<dbReference type="InterPro" id="IPR052347">
    <property type="entry name" value="Isochorismatase_Nicotinamidase"/>
</dbReference>
<accession>A0AAU8FU76</accession>
<evidence type="ECO:0000313" key="3">
    <source>
        <dbReference type="EMBL" id="XCH27373.1"/>
    </source>
</evidence>
<dbReference type="InterPro" id="IPR036380">
    <property type="entry name" value="Isochorismatase-like_sf"/>
</dbReference>
<dbReference type="PANTHER" id="PTHR11080">
    <property type="entry name" value="PYRAZINAMIDASE/NICOTINAMIDASE"/>
    <property type="match status" value="1"/>
</dbReference>
<name>A0AAU8FU76_9BACT</name>
<reference evidence="3" key="1">
    <citation type="submission" date="2024-06" db="EMBL/GenBank/DDBJ databases">
        <title>Sequencing and assembly of the genome of Dyadobacter sp. strain 676, a symbiont of Cyamopsis tetragonoloba.</title>
        <authorList>
            <person name="Guro P."/>
            <person name="Sazanova A."/>
            <person name="Kuznetsova I."/>
            <person name="Belimov A."/>
            <person name="Safronova V."/>
        </authorList>
    </citation>
    <scope>NUCLEOTIDE SEQUENCE</scope>
    <source>
        <strain evidence="3">676</strain>
    </source>
</reference>
<protein>
    <submittedName>
        <fullName evidence="3">Nicotinamidase</fullName>
    </submittedName>
</protein>
<keyword evidence="2" id="KW-0378">Hydrolase</keyword>
<evidence type="ECO:0000256" key="1">
    <source>
        <dbReference type="ARBA" id="ARBA00006336"/>
    </source>
</evidence>
<sequence>MKKTALLIIDAQYDFCNPDGTLYVPGAEKDVERIANLIALEGDRIDSIFLTLDTHKVIDIAHPLFWEDPNGNTVAPFTLISAKSVEAGNWVPRYHKEYALKYLQALEAGGEFQHFIWPEHCLVGSKGAALDDTIMHSVLAWTHRTRRDYRTVSKGLHPLTEHFGVFKAQVPVENVPETGLNEHFLAELNEFDQVLVAGEARSHCVATSIRQIVRYAPALAAKVTALTDCMSDVPNFGHFADPIFEEAAGSGMRFAKAGEFFAQNQ</sequence>
<dbReference type="SUPFAM" id="SSF52499">
    <property type="entry name" value="Isochorismatase-like hydrolases"/>
    <property type="match status" value="1"/>
</dbReference>
<dbReference type="EMBL" id="CP159289">
    <property type="protein sequence ID" value="XCH27373.1"/>
    <property type="molecule type" value="Genomic_DNA"/>
</dbReference>
<gene>
    <name evidence="3" type="ORF">ABV298_13630</name>
</gene>
<dbReference type="PANTHER" id="PTHR11080:SF2">
    <property type="entry name" value="LD05707P"/>
    <property type="match status" value="1"/>
</dbReference>
<proteinExistence type="inferred from homology"/>